<dbReference type="GO" id="GO:0016887">
    <property type="term" value="F:ATP hydrolysis activity"/>
    <property type="evidence" value="ECO:0007669"/>
    <property type="project" value="TreeGrafter"/>
</dbReference>
<dbReference type="InterPro" id="IPR014433">
    <property type="entry name" value="CooC"/>
</dbReference>
<dbReference type="GO" id="GO:0009898">
    <property type="term" value="C:cytoplasmic side of plasma membrane"/>
    <property type="evidence" value="ECO:0007669"/>
    <property type="project" value="TreeGrafter"/>
</dbReference>
<dbReference type="PIRSF" id="PIRSF005647">
    <property type="entry name" value="CooC"/>
    <property type="match status" value="1"/>
</dbReference>
<dbReference type="GO" id="GO:0005524">
    <property type="term" value="F:ATP binding"/>
    <property type="evidence" value="ECO:0007669"/>
    <property type="project" value="UniProtKB-KW"/>
</dbReference>
<dbReference type="SUPFAM" id="SSF52540">
    <property type="entry name" value="P-loop containing nucleoside triphosphate hydrolases"/>
    <property type="match status" value="1"/>
</dbReference>
<accession>A0A6J4RRT2</accession>
<dbReference type="PANTHER" id="PTHR43384:SF6">
    <property type="entry name" value="SEPTUM SITE-DETERMINING PROTEIN MIND HOMOLOG, CHLOROPLASTIC"/>
    <property type="match status" value="1"/>
</dbReference>
<dbReference type="GO" id="GO:0051782">
    <property type="term" value="P:negative regulation of cell division"/>
    <property type="evidence" value="ECO:0007669"/>
    <property type="project" value="TreeGrafter"/>
</dbReference>
<dbReference type="Gene3D" id="3.40.50.300">
    <property type="entry name" value="P-loop containing nucleotide triphosphate hydrolases"/>
    <property type="match status" value="1"/>
</dbReference>
<organism evidence="4">
    <name type="scientific">uncultured Solirubrobacteraceae bacterium</name>
    <dbReference type="NCBI Taxonomy" id="1162706"/>
    <lineage>
        <taxon>Bacteria</taxon>
        <taxon>Bacillati</taxon>
        <taxon>Actinomycetota</taxon>
        <taxon>Thermoleophilia</taxon>
        <taxon>Solirubrobacterales</taxon>
        <taxon>Solirubrobacteraceae</taxon>
        <taxon>environmental samples</taxon>
    </lineage>
</organism>
<dbReference type="Pfam" id="PF01656">
    <property type="entry name" value="CbiA"/>
    <property type="match status" value="1"/>
</dbReference>
<reference evidence="4" key="1">
    <citation type="submission" date="2020-02" db="EMBL/GenBank/DDBJ databases">
        <authorList>
            <person name="Meier V. D."/>
        </authorList>
    </citation>
    <scope>NUCLEOTIDE SEQUENCE</scope>
    <source>
        <strain evidence="4">AVDCRST_MAG69</strain>
    </source>
</reference>
<proteinExistence type="predicted"/>
<protein>
    <recommendedName>
        <fullName evidence="3">CobQ/CobB/MinD/ParA nucleotide binding domain-containing protein</fullName>
    </recommendedName>
</protein>
<evidence type="ECO:0000256" key="1">
    <source>
        <dbReference type="ARBA" id="ARBA00022741"/>
    </source>
</evidence>
<dbReference type="InterPro" id="IPR050625">
    <property type="entry name" value="ParA/MinD_ATPase"/>
</dbReference>
<feature type="domain" description="CobQ/CobB/MinD/ParA nucleotide binding" evidence="3">
    <location>
        <begin position="4"/>
        <end position="224"/>
    </location>
</feature>
<evidence type="ECO:0000259" key="3">
    <source>
        <dbReference type="Pfam" id="PF01656"/>
    </source>
</evidence>
<dbReference type="InterPro" id="IPR002586">
    <property type="entry name" value="CobQ/CobB/MinD/ParA_Nub-bd_dom"/>
</dbReference>
<name>A0A6J4RRT2_9ACTN</name>
<dbReference type="PANTHER" id="PTHR43384">
    <property type="entry name" value="SEPTUM SITE-DETERMINING PROTEIN MIND HOMOLOG, CHLOROPLASTIC-RELATED"/>
    <property type="match status" value="1"/>
</dbReference>
<dbReference type="AlphaFoldDB" id="A0A6J4RRT2"/>
<dbReference type="EMBL" id="CADCVP010000095">
    <property type="protein sequence ID" value="CAA9480452.1"/>
    <property type="molecule type" value="Genomic_DNA"/>
</dbReference>
<sequence>MRLAVAGKGGSGKTSISGTMARILARAGHDVLAIDGDPNPNLALTLGIAPDRFDSLPTLQPEHVNRKPTGPELTLPLEELEASHGVTGPDGVRLLVMANPQHANTGCLCSRHAAVRSVIERAATHEGDVCILDTEASPEHFSRGTARHADGVLVVVEPYFKSLETGRRMAVLGTDLGLRVELVANKVHDDEERAAVEAFAERHGIPLAAIIPFDEGMPAAERAGAAPLDFAAEGPAVQAIAALAEREASRG</sequence>
<gene>
    <name evidence="4" type="ORF">AVDCRST_MAG69-745</name>
</gene>
<dbReference type="InterPro" id="IPR027417">
    <property type="entry name" value="P-loop_NTPase"/>
</dbReference>
<evidence type="ECO:0000313" key="4">
    <source>
        <dbReference type="EMBL" id="CAA9480452.1"/>
    </source>
</evidence>
<dbReference type="GO" id="GO:0005829">
    <property type="term" value="C:cytosol"/>
    <property type="evidence" value="ECO:0007669"/>
    <property type="project" value="TreeGrafter"/>
</dbReference>
<keyword evidence="1" id="KW-0547">Nucleotide-binding</keyword>
<keyword evidence="2" id="KW-0067">ATP-binding</keyword>
<evidence type="ECO:0000256" key="2">
    <source>
        <dbReference type="ARBA" id="ARBA00022840"/>
    </source>
</evidence>